<comment type="caution">
    <text evidence="1">The sequence shown here is derived from an EMBL/GenBank/DDBJ whole genome shotgun (WGS) entry which is preliminary data.</text>
</comment>
<dbReference type="AlphaFoldDB" id="A0A015UFF7"/>
<dbReference type="GeneID" id="60366189"/>
<dbReference type="Proteomes" id="UP000020529">
    <property type="component" value="Unassembled WGS sequence"/>
</dbReference>
<dbReference type="EMBL" id="JGCY01000398">
    <property type="protein sequence ID" value="EXY72678.1"/>
    <property type="molecule type" value="Genomic_DNA"/>
</dbReference>
<evidence type="ECO:0000313" key="2">
    <source>
        <dbReference type="Proteomes" id="UP000020529"/>
    </source>
</evidence>
<name>A0A015UFF7_BACFG</name>
<organism evidence="1 2">
    <name type="scientific">Bacteroides fragilis str. 3988T(B)14</name>
    <dbReference type="NCBI Taxonomy" id="1339315"/>
    <lineage>
        <taxon>Bacteria</taxon>
        <taxon>Pseudomonadati</taxon>
        <taxon>Bacteroidota</taxon>
        <taxon>Bacteroidia</taxon>
        <taxon>Bacteroidales</taxon>
        <taxon>Bacteroidaceae</taxon>
        <taxon>Bacteroides</taxon>
    </lineage>
</organism>
<dbReference type="PATRIC" id="fig|1339315.3.peg.4244"/>
<gene>
    <name evidence="1" type="ORF">M124_3598</name>
</gene>
<dbReference type="RefSeq" id="WP_008770196.1">
    <property type="nucleotide sequence ID" value="NZ_JGCY01000398.1"/>
</dbReference>
<evidence type="ECO:0000313" key="1">
    <source>
        <dbReference type="EMBL" id="EXY72678.1"/>
    </source>
</evidence>
<evidence type="ECO:0008006" key="3">
    <source>
        <dbReference type="Google" id="ProtNLM"/>
    </source>
</evidence>
<accession>A0A015UFF7</accession>
<dbReference type="SMR" id="A0A015UFF7"/>
<proteinExistence type="predicted"/>
<sequence>MNGFFLLKRPFIWLARFRHRCGYGVHSPFAFDLITNVIYERTPYYAYSSLEAEQKKMSANSGRKWKHESKKVNRLLFRLVNYIQPDTIVDAGTLSASSLYLQAGHAKADYVGASDLSELFLEKDTPVDFLYLHHYRNEEFVEQVFDLCASRTTGRGLFVIEGIRYTKKMKALWKKIQQDDRTGITFDLYDLGIVFFDRTKIKQHYLVNF</sequence>
<reference evidence="1 2" key="1">
    <citation type="submission" date="2014-02" db="EMBL/GenBank/DDBJ databases">
        <authorList>
            <person name="Sears C."/>
            <person name="Carroll K."/>
            <person name="Sack B.R."/>
            <person name="Qadri F."/>
            <person name="Myers L.L."/>
            <person name="Chung G.-T."/>
            <person name="Escheverria P."/>
            <person name="Fraser C.M."/>
            <person name="Sadzewicz L."/>
            <person name="Shefchek K.A."/>
            <person name="Tallon L."/>
            <person name="Das S.P."/>
            <person name="Daugherty S."/>
            <person name="Mongodin E.F."/>
        </authorList>
    </citation>
    <scope>NUCLEOTIDE SEQUENCE [LARGE SCALE GENOMIC DNA]</scope>
    <source>
        <strain evidence="2">3988T(B)14</strain>
    </source>
</reference>
<protein>
    <recommendedName>
        <fullName evidence="3">Class I SAM-dependent methyltransferase</fullName>
    </recommendedName>
</protein>